<dbReference type="PANTHER" id="PTHR10366:SF564">
    <property type="entry name" value="STEROL-4-ALPHA-CARBOXYLATE 3-DEHYDROGENASE, DECARBOXYLATING"/>
    <property type="match status" value="1"/>
</dbReference>
<evidence type="ECO:0000259" key="3">
    <source>
        <dbReference type="Pfam" id="PF01370"/>
    </source>
</evidence>
<proteinExistence type="inferred from homology"/>
<dbReference type="Pfam" id="PF01370">
    <property type="entry name" value="Epimerase"/>
    <property type="match status" value="1"/>
</dbReference>
<dbReference type="EMBL" id="MNBE01000701">
    <property type="protein sequence ID" value="OKO95916.1"/>
    <property type="molecule type" value="Genomic_DNA"/>
</dbReference>
<reference evidence="4 5" key="1">
    <citation type="submission" date="2016-10" db="EMBL/GenBank/DDBJ databases">
        <title>Genome sequence of the ascomycete fungus Penicillium subrubescens.</title>
        <authorList>
            <person name="De Vries R.P."/>
            <person name="Peng M."/>
            <person name="Dilokpimol A."/>
            <person name="Hilden K."/>
            <person name="Makela M.R."/>
            <person name="Grigoriev I."/>
            <person name="Riley R."/>
            <person name="Granchi Z."/>
        </authorList>
    </citation>
    <scope>NUCLEOTIDE SEQUENCE [LARGE SCALE GENOMIC DNA]</scope>
    <source>
        <strain evidence="4 5">CBS 132785</strain>
    </source>
</reference>
<dbReference type="InterPro" id="IPR036291">
    <property type="entry name" value="NAD(P)-bd_dom_sf"/>
</dbReference>
<keyword evidence="1" id="KW-0560">Oxidoreductase</keyword>
<organism evidence="4 5">
    <name type="scientific">Penicillium subrubescens</name>
    <dbReference type="NCBI Taxonomy" id="1316194"/>
    <lineage>
        <taxon>Eukaryota</taxon>
        <taxon>Fungi</taxon>
        <taxon>Dikarya</taxon>
        <taxon>Ascomycota</taxon>
        <taxon>Pezizomycotina</taxon>
        <taxon>Eurotiomycetes</taxon>
        <taxon>Eurotiomycetidae</taxon>
        <taxon>Eurotiales</taxon>
        <taxon>Aspergillaceae</taxon>
        <taxon>Penicillium</taxon>
    </lineage>
</organism>
<dbReference type="Proteomes" id="UP000186955">
    <property type="component" value="Unassembled WGS sequence"/>
</dbReference>
<dbReference type="Gene3D" id="3.40.50.720">
    <property type="entry name" value="NAD(P)-binding Rossmann-like Domain"/>
    <property type="match status" value="1"/>
</dbReference>
<dbReference type="SUPFAM" id="SSF51735">
    <property type="entry name" value="NAD(P)-binding Rossmann-fold domains"/>
    <property type="match status" value="1"/>
</dbReference>
<dbReference type="GO" id="GO:0016616">
    <property type="term" value="F:oxidoreductase activity, acting on the CH-OH group of donors, NAD or NADP as acceptor"/>
    <property type="evidence" value="ECO:0007669"/>
    <property type="project" value="TreeGrafter"/>
</dbReference>
<accession>A0A1Q5T6N9</accession>
<gene>
    <name evidence="4" type="ORF">PENSUB_10937</name>
</gene>
<comment type="caution">
    <text evidence="4">The sequence shown here is derived from an EMBL/GenBank/DDBJ whole genome shotgun (WGS) entry which is preliminary data.</text>
</comment>
<evidence type="ECO:0000313" key="4">
    <source>
        <dbReference type="EMBL" id="OKO95916.1"/>
    </source>
</evidence>
<protein>
    <recommendedName>
        <fullName evidence="3">NAD-dependent epimerase/dehydratase domain-containing protein</fullName>
    </recommendedName>
</protein>
<feature type="domain" description="NAD-dependent epimerase/dehydratase" evidence="3">
    <location>
        <begin position="5"/>
        <end position="80"/>
    </location>
</feature>
<keyword evidence="5" id="KW-1185">Reference proteome</keyword>
<name>A0A1Q5T6N9_9EURO</name>
<sequence length="360" mass="39830">MPHTLVTGANSFVAAHIISALIASGHSVTGSVRRAAAGEEVLEWHPEWNEKFEYVVISDYADSGVWDEIFKTNKFDHVSHSNFLMMKNDLIRRYQIVHVAAPMVDDQSNTDYDKNWLYPAVEGGGACTDSQIDRISGSINALTMGSPEENASTIYVNEFWNPITPEKAREAQNAYLSYCSSKKEAEKAVWDFVSSSSPHFSVTVLLPALIFGPPIQPVRGINGLGYSSNVFHSLWNNTYSEVPPTTFPSYIDVRDLAAAHLRALSNPEAANRRFLLGGEKLTYTDIVKTLAELSQSDIPQLEGRLPAESGEDENVVFARIDVAEGNRILGLEGKLRSKKTTFGDAAKRILELEQKFQASK</sequence>
<evidence type="ECO:0000313" key="5">
    <source>
        <dbReference type="Proteomes" id="UP000186955"/>
    </source>
</evidence>
<dbReference type="PANTHER" id="PTHR10366">
    <property type="entry name" value="NAD DEPENDENT EPIMERASE/DEHYDRATASE"/>
    <property type="match status" value="1"/>
</dbReference>
<dbReference type="InterPro" id="IPR001509">
    <property type="entry name" value="Epimerase_deHydtase"/>
</dbReference>
<dbReference type="InterPro" id="IPR050425">
    <property type="entry name" value="NAD(P)_dehydrat-like"/>
</dbReference>
<dbReference type="AlphaFoldDB" id="A0A1Q5T6N9"/>
<evidence type="ECO:0000256" key="1">
    <source>
        <dbReference type="ARBA" id="ARBA00023002"/>
    </source>
</evidence>
<evidence type="ECO:0000256" key="2">
    <source>
        <dbReference type="ARBA" id="ARBA00023445"/>
    </source>
</evidence>
<dbReference type="STRING" id="1316194.A0A1Q5T6N9"/>
<comment type="similarity">
    <text evidence="2">Belongs to the NAD(P)-dependent epimerase/dehydratase family. Dihydroflavonol-4-reductase subfamily.</text>
</comment>